<comment type="caution">
    <text evidence="3">The sequence shown here is derived from an EMBL/GenBank/DDBJ whole genome shotgun (WGS) entry which is preliminary data.</text>
</comment>
<dbReference type="Proteomes" id="UP000227088">
    <property type="component" value="Unassembled WGS sequence"/>
</dbReference>
<dbReference type="AlphaFoldDB" id="A0A1Y5HWB9"/>
<dbReference type="CDD" id="cd19963">
    <property type="entry name" value="PBP1_BMP-like"/>
    <property type="match status" value="1"/>
</dbReference>
<dbReference type="InterPro" id="IPR052910">
    <property type="entry name" value="ABC-Purine-Binding"/>
</dbReference>
<gene>
    <name evidence="3" type="ORF">A9R00_07900</name>
</gene>
<evidence type="ECO:0000259" key="2">
    <source>
        <dbReference type="Pfam" id="PF02608"/>
    </source>
</evidence>
<dbReference type="InterPro" id="IPR003760">
    <property type="entry name" value="PnrA-like"/>
</dbReference>
<evidence type="ECO:0000313" key="3">
    <source>
        <dbReference type="EMBL" id="OUS40073.1"/>
    </source>
</evidence>
<evidence type="ECO:0000313" key="4">
    <source>
        <dbReference type="Proteomes" id="UP000227088"/>
    </source>
</evidence>
<name>A0A1Y5HWB9_OLEAN</name>
<protein>
    <recommendedName>
        <fullName evidence="2">ABC transporter substrate-binding protein PnrA-like domain-containing protein</fullName>
    </recommendedName>
</protein>
<proteinExistence type="predicted"/>
<feature type="domain" description="ABC transporter substrate-binding protein PnrA-like" evidence="2">
    <location>
        <begin position="13"/>
        <end position="300"/>
    </location>
</feature>
<sequence length="343" mass="37400">MMFSHAGQANTPVRVAFVLVGPADSVGWSHSHDLGRQHLEQVMGSKVETTVVEFVAEGRSARTTIQELATKNDIVFATSSGYMVSTEGVAKNNSQVKFENISGTRFGSNLAGFATRTYQPRYLSGLIAGKATQSGKIGYIASHPIPEVIRSINAFTIGVRKTNPTAVVEVQWTGSWHKPEKEKLIAAKLVANGADVLTHHTDSSTVAEFAEANNVKVIGFHSDMSSFAPTQHLVSVTHHWGPYYVKRVQALMDNKWQGQSEWMGMKDKTSQLSALNDAIPKDVRDLVAQQQAAIISGELKVFAGPIKNSRGRVRVKEGSVLSDEKLLRSTWYVEGVTGSLLSY</sequence>
<dbReference type="PANTHER" id="PTHR43208">
    <property type="entry name" value="ABC TRANSPORTER SUBSTRATE-BINDING PROTEIN"/>
    <property type="match status" value="1"/>
</dbReference>
<dbReference type="Gene3D" id="3.40.50.2300">
    <property type="match status" value="2"/>
</dbReference>
<organism evidence="3 4">
    <name type="scientific">Oleispira antarctica</name>
    <dbReference type="NCBI Taxonomy" id="188908"/>
    <lineage>
        <taxon>Bacteria</taxon>
        <taxon>Pseudomonadati</taxon>
        <taxon>Pseudomonadota</taxon>
        <taxon>Gammaproteobacteria</taxon>
        <taxon>Oceanospirillales</taxon>
        <taxon>Oceanospirillaceae</taxon>
        <taxon>Oleispira</taxon>
    </lineage>
</organism>
<keyword evidence="1" id="KW-0732">Signal</keyword>
<dbReference type="EMBL" id="MABE01000444">
    <property type="protein sequence ID" value="OUS40073.1"/>
    <property type="molecule type" value="Genomic_DNA"/>
</dbReference>
<evidence type="ECO:0000256" key="1">
    <source>
        <dbReference type="ARBA" id="ARBA00022729"/>
    </source>
</evidence>
<dbReference type="PANTHER" id="PTHR43208:SF1">
    <property type="entry name" value="ABC TRANSPORTER SUBSTRATE-BINDING PROTEIN"/>
    <property type="match status" value="1"/>
</dbReference>
<reference evidence="4" key="1">
    <citation type="journal article" date="2017" name="Proc. Natl. Acad. Sci. U.S.A.">
        <title>Simulation of Deepwater Horizon oil plume reveals substrate specialization within a complex community of hydrocarbon degraders.</title>
        <authorList>
            <person name="Hu P."/>
            <person name="Dubinsky E.A."/>
            <person name="Probst A.J."/>
            <person name="Wang J."/>
            <person name="Sieber C.M.K."/>
            <person name="Tom L.M."/>
            <person name="Gardinali P."/>
            <person name="Banfield J.F."/>
            <person name="Atlas R.M."/>
            <person name="Andersen G.L."/>
        </authorList>
    </citation>
    <scope>NUCLEOTIDE SEQUENCE [LARGE SCALE GENOMIC DNA]</scope>
</reference>
<dbReference type="GO" id="GO:0005886">
    <property type="term" value="C:plasma membrane"/>
    <property type="evidence" value="ECO:0007669"/>
    <property type="project" value="InterPro"/>
</dbReference>
<accession>A0A1Y5HWB9</accession>
<dbReference type="Pfam" id="PF02608">
    <property type="entry name" value="Bmp"/>
    <property type="match status" value="1"/>
</dbReference>